<evidence type="ECO:0000313" key="3">
    <source>
        <dbReference type="EMBL" id="CAG9831212.1"/>
    </source>
</evidence>
<evidence type="ECO:0008006" key="5">
    <source>
        <dbReference type="Google" id="ProtNLM"/>
    </source>
</evidence>
<dbReference type="GO" id="GO:0003729">
    <property type="term" value="F:mRNA binding"/>
    <property type="evidence" value="ECO:0007669"/>
    <property type="project" value="InterPro"/>
</dbReference>
<comment type="similarity">
    <text evidence="1">Belongs to the Luc7 family.</text>
</comment>
<dbReference type="AlphaFoldDB" id="A0A9N9ST29"/>
<dbReference type="PANTHER" id="PTHR12375">
    <property type="entry name" value="RNA-BINDING PROTEIN LUC7-RELATED"/>
    <property type="match status" value="1"/>
</dbReference>
<sequence length="364" mass="42937">MAVTAAAQLLDELMGRNRNVAPNEKVREVDWEDSEFCQYYLVKFCPHDLFVNTRNDLGMCPKVHDEEARKLFHKVKTPHYKKLQYQKDFLRFCRTMMYDVERRIVKGKQRLALSASSKETASSSTQSPNQEQIKILNEKIEDLEAQAEQAGIAGKVEHAQGILKLCDQLKEDRDIILKHSESQVSLTAELASAQEKIMEVCEVCGAFLIVGDAQQRLEDHLMGKQHMGFTKLKTAVDEISELVAETKELMYGGRSTDNKDRETEHKAHRGNRFKDNHREKKKEKTLNGDSEVSKDREEKEKEDERDRKAREKWRSEDRNDKRDSHRDREPHSDRDRDHYRDREKERRHRESSRHHHYSHHRRKH</sequence>
<name>A0A9N9ST29_DIABA</name>
<feature type="region of interest" description="Disordered" evidence="2">
    <location>
        <begin position="250"/>
        <end position="364"/>
    </location>
</feature>
<evidence type="ECO:0000256" key="1">
    <source>
        <dbReference type="ARBA" id="ARBA00005655"/>
    </source>
</evidence>
<accession>A0A9N9ST29</accession>
<dbReference type="GO" id="GO:0006376">
    <property type="term" value="P:mRNA splice site recognition"/>
    <property type="evidence" value="ECO:0007669"/>
    <property type="project" value="InterPro"/>
</dbReference>
<dbReference type="OrthoDB" id="10266921at2759"/>
<reference evidence="3" key="1">
    <citation type="submission" date="2022-01" db="EMBL/GenBank/DDBJ databases">
        <authorList>
            <person name="King R."/>
        </authorList>
    </citation>
    <scope>NUCLEOTIDE SEQUENCE</scope>
</reference>
<dbReference type="InterPro" id="IPR004882">
    <property type="entry name" value="Luc7-rel"/>
</dbReference>
<dbReference type="GO" id="GO:0005685">
    <property type="term" value="C:U1 snRNP"/>
    <property type="evidence" value="ECO:0007669"/>
    <property type="project" value="InterPro"/>
</dbReference>
<feature type="compositionally biased region" description="Basic and acidic residues" evidence="2">
    <location>
        <begin position="272"/>
        <end position="344"/>
    </location>
</feature>
<dbReference type="EMBL" id="OU898278">
    <property type="protein sequence ID" value="CAG9831212.1"/>
    <property type="molecule type" value="Genomic_DNA"/>
</dbReference>
<protein>
    <recommendedName>
        <fullName evidence="5">Luc7-like protein 3</fullName>
    </recommendedName>
</protein>
<organism evidence="3 4">
    <name type="scientific">Diabrotica balteata</name>
    <name type="common">Banded cucumber beetle</name>
    <dbReference type="NCBI Taxonomy" id="107213"/>
    <lineage>
        <taxon>Eukaryota</taxon>
        <taxon>Metazoa</taxon>
        <taxon>Ecdysozoa</taxon>
        <taxon>Arthropoda</taxon>
        <taxon>Hexapoda</taxon>
        <taxon>Insecta</taxon>
        <taxon>Pterygota</taxon>
        <taxon>Neoptera</taxon>
        <taxon>Endopterygota</taxon>
        <taxon>Coleoptera</taxon>
        <taxon>Polyphaga</taxon>
        <taxon>Cucujiformia</taxon>
        <taxon>Chrysomeloidea</taxon>
        <taxon>Chrysomelidae</taxon>
        <taxon>Galerucinae</taxon>
        <taxon>Diabroticina</taxon>
        <taxon>Diabroticites</taxon>
        <taxon>Diabrotica</taxon>
    </lineage>
</organism>
<dbReference type="Proteomes" id="UP001153709">
    <property type="component" value="Chromosome 3"/>
</dbReference>
<gene>
    <name evidence="3" type="ORF">DIABBA_LOCUS4826</name>
</gene>
<proteinExistence type="inferred from homology"/>
<evidence type="ECO:0000256" key="2">
    <source>
        <dbReference type="SAM" id="MobiDB-lite"/>
    </source>
</evidence>
<feature type="compositionally biased region" description="Basic and acidic residues" evidence="2">
    <location>
        <begin position="256"/>
        <end position="265"/>
    </location>
</feature>
<feature type="compositionally biased region" description="Basic residues" evidence="2">
    <location>
        <begin position="345"/>
        <end position="364"/>
    </location>
</feature>
<dbReference type="Pfam" id="PF03194">
    <property type="entry name" value="LUC7"/>
    <property type="match status" value="1"/>
</dbReference>
<evidence type="ECO:0000313" key="4">
    <source>
        <dbReference type="Proteomes" id="UP001153709"/>
    </source>
</evidence>
<keyword evidence="4" id="KW-1185">Reference proteome</keyword>